<sequence>MSTDGGFDFSPQLGSHAAEVQESGPSHLFILSHGLSGTSKDLSFLARTLKASGEKFLVHLPAVNERRTGDGIHKGAARIAEEIIQLVTYKPSLKKISMIGHSLGGLYLRYCMALLWELPMGQGKEHAGRICGLEPVHFVTTATPHLGDPHGFSNAHAPKLIKEWIGKTMGKVQEEEEEEVVVVVVMVMVMVDVKSVQEIFWEDKSSDFPLVPAMALDPVFLTPLSSFPVRYALAGIWGDPLVSFEGALLELNTDVAKHPKNGVRTKIMYTYVARHLEGAEHVLYEHQVKPAEAADASGLEENLTRSLEEWQRGGQQRWSPLILLMADSLNRCGWLPINHARLCANEKPLFRPISWMLSDGQAIMQDLAVKLVGKE</sequence>
<dbReference type="PANTHER" id="PTHR12482:SF62">
    <property type="entry name" value="LIPASE ROG1-RELATED"/>
    <property type="match status" value="1"/>
</dbReference>
<feature type="domain" description="DUF676" evidence="1">
    <location>
        <begin position="24"/>
        <end position="148"/>
    </location>
</feature>
<dbReference type="AlphaFoldDB" id="L1JHL3"/>
<dbReference type="SUPFAM" id="SSF53474">
    <property type="entry name" value="alpha/beta-Hydrolases"/>
    <property type="match status" value="1"/>
</dbReference>
<proteinExistence type="predicted"/>
<evidence type="ECO:0000313" key="2">
    <source>
        <dbReference type="EMBL" id="EKX47639.1"/>
    </source>
</evidence>
<accession>L1JHL3</accession>
<dbReference type="eggNOG" id="KOG4372">
    <property type="taxonomic scope" value="Eukaryota"/>
</dbReference>
<evidence type="ECO:0000313" key="3">
    <source>
        <dbReference type="EnsemblProtists" id="EKX47639"/>
    </source>
</evidence>
<dbReference type="HOGENOM" id="CLU_738614_0_0_1"/>
<gene>
    <name evidence="2" type="ORF">GUITHDRAFT_106627</name>
</gene>
<name>L1JHL3_GUITC</name>
<organism evidence="2">
    <name type="scientific">Guillardia theta (strain CCMP2712)</name>
    <name type="common">Cryptophyte</name>
    <dbReference type="NCBI Taxonomy" id="905079"/>
    <lineage>
        <taxon>Eukaryota</taxon>
        <taxon>Cryptophyceae</taxon>
        <taxon>Pyrenomonadales</taxon>
        <taxon>Geminigeraceae</taxon>
        <taxon>Guillardia</taxon>
    </lineage>
</organism>
<protein>
    <recommendedName>
        <fullName evidence="1">DUF676 domain-containing protein</fullName>
    </recommendedName>
</protein>
<reference evidence="3" key="3">
    <citation type="submission" date="2016-03" db="UniProtKB">
        <authorList>
            <consortium name="EnsemblProtists"/>
        </authorList>
    </citation>
    <scope>IDENTIFICATION</scope>
</reference>
<dbReference type="EMBL" id="JH992989">
    <property type="protein sequence ID" value="EKX47639.1"/>
    <property type="molecule type" value="Genomic_DNA"/>
</dbReference>
<dbReference type="Pfam" id="PF05057">
    <property type="entry name" value="DUF676"/>
    <property type="match status" value="1"/>
</dbReference>
<dbReference type="Proteomes" id="UP000011087">
    <property type="component" value="Unassembled WGS sequence"/>
</dbReference>
<dbReference type="Gene3D" id="3.40.50.1820">
    <property type="entry name" value="alpha/beta hydrolase"/>
    <property type="match status" value="1"/>
</dbReference>
<reference evidence="2 4" key="1">
    <citation type="journal article" date="2012" name="Nature">
        <title>Algal genomes reveal evolutionary mosaicism and the fate of nucleomorphs.</title>
        <authorList>
            <consortium name="DOE Joint Genome Institute"/>
            <person name="Curtis B.A."/>
            <person name="Tanifuji G."/>
            <person name="Burki F."/>
            <person name="Gruber A."/>
            <person name="Irimia M."/>
            <person name="Maruyama S."/>
            <person name="Arias M.C."/>
            <person name="Ball S.G."/>
            <person name="Gile G.H."/>
            <person name="Hirakawa Y."/>
            <person name="Hopkins J.F."/>
            <person name="Kuo A."/>
            <person name="Rensing S.A."/>
            <person name="Schmutz J."/>
            <person name="Symeonidi A."/>
            <person name="Elias M."/>
            <person name="Eveleigh R.J."/>
            <person name="Herman E.K."/>
            <person name="Klute M.J."/>
            <person name="Nakayama T."/>
            <person name="Obornik M."/>
            <person name="Reyes-Prieto A."/>
            <person name="Armbrust E.V."/>
            <person name="Aves S.J."/>
            <person name="Beiko R.G."/>
            <person name="Coutinho P."/>
            <person name="Dacks J.B."/>
            <person name="Durnford D.G."/>
            <person name="Fast N.M."/>
            <person name="Green B.R."/>
            <person name="Grisdale C.J."/>
            <person name="Hempel F."/>
            <person name="Henrissat B."/>
            <person name="Hoppner M.P."/>
            <person name="Ishida K."/>
            <person name="Kim E."/>
            <person name="Koreny L."/>
            <person name="Kroth P.G."/>
            <person name="Liu Y."/>
            <person name="Malik S.B."/>
            <person name="Maier U.G."/>
            <person name="McRose D."/>
            <person name="Mock T."/>
            <person name="Neilson J.A."/>
            <person name="Onodera N.T."/>
            <person name="Poole A.M."/>
            <person name="Pritham E.J."/>
            <person name="Richards T.A."/>
            <person name="Rocap G."/>
            <person name="Roy S.W."/>
            <person name="Sarai C."/>
            <person name="Schaack S."/>
            <person name="Shirato S."/>
            <person name="Slamovits C.H."/>
            <person name="Spencer D.F."/>
            <person name="Suzuki S."/>
            <person name="Worden A.Z."/>
            <person name="Zauner S."/>
            <person name="Barry K."/>
            <person name="Bell C."/>
            <person name="Bharti A.K."/>
            <person name="Crow J.A."/>
            <person name="Grimwood J."/>
            <person name="Kramer R."/>
            <person name="Lindquist E."/>
            <person name="Lucas S."/>
            <person name="Salamov A."/>
            <person name="McFadden G.I."/>
            <person name="Lane C.E."/>
            <person name="Keeling P.J."/>
            <person name="Gray M.W."/>
            <person name="Grigoriev I.V."/>
            <person name="Archibald J.M."/>
        </authorList>
    </citation>
    <scope>NUCLEOTIDE SEQUENCE</scope>
    <source>
        <strain evidence="2 4">CCMP2712</strain>
    </source>
</reference>
<dbReference type="PANTHER" id="PTHR12482">
    <property type="entry name" value="LIPASE ROG1-RELATED-RELATED"/>
    <property type="match status" value="1"/>
</dbReference>
<dbReference type="InterPro" id="IPR044294">
    <property type="entry name" value="Lipase-like"/>
</dbReference>
<dbReference type="InterPro" id="IPR029058">
    <property type="entry name" value="AB_hydrolase_fold"/>
</dbReference>
<dbReference type="OrthoDB" id="273452at2759"/>
<dbReference type="KEGG" id="gtt:GUITHDRAFT_106627"/>
<dbReference type="InterPro" id="IPR007751">
    <property type="entry name" value="DUF676_lipase-like"/>
</dbReference>
<dbReference type="PaxDb" id="55529-EKX47639"/>
<dbReference type="GeneID" id="17304277"/>
<keyword evidence="4" id="KW-1185">Reference proteome</keyword>
<reference evidence="4" key="2">
    <citation type="submission" date="2012-11" db="EMBL/GenBank/DDBJ databases">
        <authorList>
            <person name="Kuo A."/>
            <person name="Curtis B.A."/>
            <person name="Tanifuji G."/>
            <person name="Burki F."/>
            <person name="Gruber A."/>
            <person name="Irimia M."/>
            <person name="Maruyama S."/>
            <person name="Arias M.C."/>
            <person name="Ball S.G."/>
            <person name="Gile G.H."/>
            <person name="Hirakawa Y."/>
            <person name="Hopkins J.F."/>
            <person name="Rensing S.A."/>
            <person name="Schmutz J."/>
            <person name="Symeonidi A."/>
            <person name="Elias M."/>
            <person name="Eveleigh R.J."/>
            <person name="Herman E.K."/>
            <person name="Klute M.J."/>
            <person name="Nakayama T."/>
            <person name="Obornik M."/>
            <person name="Reyes-Prieto A."/>
            <person name="Armbrust E.V."/>
            <person name="Aves S.J."/>
            <person name="Beiko R.G."/>
            <person name="Coutinho P."/>
            <person name="Dacks J.B."/>
            <person name="Durnford D.G."/>
            <person name="Fast N.M."/>
            <person name="Green B.R."/>
            <person name="Grisdale C."/>
            <person name="Hempe F."/>
            <person name="Henrissat B."/>
            <person name="Hoppner M.P."/>
            <person name="Ishida K.-I."/>
            <person name="Kim E."/>
            <person name="Koreny L."/>
            <person name="Kroth P.G."/>
            <person name="Liu Y."/>
            <person name="Malik S.-B."/>
            <person name="Maier U.G."/>
            <person name="McRose D."/>
            <person name="Mock T."/>
            <person name="Neilson J.A."/>
            <person name="Onodera N.T."/>
            <person name="Poole A.M."/>
            <person name="Pritham E.J."/>
            <person name="Richards T.A."/>
            <person name="Rocap G."/>
            <person name="Roy S.W."/>
            <person name="Sarai C."/>
            <person name="Schaack S."/>
            <person name="Shirato S."/>
            <person name="Slamovits C.H."/>
            <person name="Spencer D.F."/>
            <person name="Suzuki S."/>
            <person name="Worden A.Z."/>
            <person name="Zauner S."/>
            <person name="Barry K."/>
            <person name="Bell C."/>
            <person name="Bharti A.K."/>
            <person name="Crow J.A."/>
            <person name="Grimwood J."/>
            <person name="Kramer R."/>
            <person name="Lindquist E."/>
            <person name="Lucas S."/>
            <person name="Salamov A."/>
            <person name="McFadden G.I."/>
            <person name="Lane C.E."/>
            <person name="Keeling P.J."/>
            <person name="Gray M.W."/>
            <person name="Grigoriev I.V."/>
            <person name="Archibald J.M."/>
        </authorList>
    </citation>
    <scope>NUCLEOTIDE SEQUENCE</scope>
    <source>
        <strain evidence="4">CCMP2712</strain>
    </source>
</reference>
<evidence type="ECO:0000313" key="4">
    <source>
        <dbReference type="Proteomes" id="UP000011087"/>
    </source>
</evidence>
<dbReference type="EnsemblProtists" id="EKX47639">
    <property type="protein sequence ID" value="EKX47639"/>
    <property type="gene ID" value="GUITHDRAFT_106627"/>
</dbReference>
<dbReference type="RefSeq" id="XP_005834619.1">
    <property type="nucleotide sequence ID" value="XM_005834562.1"/>
</dbReference>
<evidence type="ECO:0000259" key="1">
    <source>
        <dbReference type="Pfam" id="PF05057"/>
    </source>
</evidence>